<dbReference type="SMR" id="B4FEM8"/>
<proteinExistence type="evidence at protein level"/>
<reference evidence="4" key="5">
    <citation type="submission" date="2021-05" db="UniProtKB">
        <authorList>
            <consortium name="EnsemblPlants"/>
        </authorList>
    </citation>
    <scope>IDENTIFICATION</scope>
    <source>
        <strain evidence="4">cv. B73</strain>
    </source>
</reference>
<dbReference type="Gene3D" id="1.25.10.10">
    <property type="entry name" value="Leucine-rich Repeat Variant"/>
    <property type="match status" value="1"/>
</dbReference>
<dbReference type="AlphaFoldDB" id="B4FEM8"/>
<reference evidence="5" key="2">
    <citation type="journal article" date="2009" name="Science">
        <title>The B73 maize genome: complexity, diversity, and dynamics.</title>
        <authorList>
            <person name="Schnable P.S."/>
            <person name="Ware D."/>
            <person name="Fulton R.S."/>
            <person name="Stein J.C."/>
            <person name="Wei F."/>
            <person name="Pasternak S."/>
            <person name="Liang C."/>
            <person name="Zhang J."/>
            <person name="Fulton L."/>
            <person name="Graves T.A."/>
            <person name="Minx P."/>
            <person name="Reily A.D."/>
            <person name="Courtney L."/>
            <person name="Kruchowski S.S."/>
            <person name="Tomlinson C."/>
            <person name="Strong C."/>
            <person name="Delehaunty K."/>
            <person name="Fronick C."/>
            <person name="Courtney B."/>
            <person name="Rock S.M."/>
            <person name="Belter E."/>
            <person name="Du F."/>
            <person name="Kim K."/>
            <person name="Abbott R.M."/>
            <person name="Cotton M."/>
            <person name="Levy A."/>
            <person name="Marchetto P."/>
            <person name="Ochoa K."/>
            <person name="Jackson S.M."/>
            <person name="Gillam B."/>
            <person name="Chen W."/>
            <person name="Yan L."/>
            <person name="Higginbotham J."/>
            <person name="Cardenas M."/>
            <person name="Waligorski J."/>
            <person name="Applebaum E."/>
            <person name="Phelps L."/>
            <person name="Falcone J."/>
            <person name="Kanchi K."/>
            <person name="Thane T."/>
            <person name="Scimone A."/>
            <person name="Thane N."/>
            <person name="Henke J."/>
            <person name="Wang T."/>
            <person name="Ruppert J."/>
            <person name="Shah N."/>
            <person name="Rotter K."/>
            <person name="Hodges J."/>
            <person name="Ingenthron E."/>
            <person name="Cordes M."/>
            <person name="Kohlberg S."/>
            <person name="Sgro J."/>
            <person name="Delgado B."/>
            <person name="Mead K."/>
            <person name="Chinwalla A."/>
            <person name="Leonard S."/>
            <person name="Crouse K."/>
            <person name="Collura K."/>
            <person name="Kudrna D."/>
            <person name="Currie J."/>
            <person name="He R."/>
            <person name="Angelova A."/>
            <person name="Rajasekar S."/>
            <person name="Mueller T."/>
            <person name="Lomeli R."/>
            <person name="Scara G."/>
            <person name="Ko A."/>
            <person name="Delaney K."/>
            <person name="Wissotski M."/>
            <person name="Lopez G."/>
            <person name="Campos D."/>
            <person name="Braidotti M."/>
            <person name="Ashley E."/>
            <person name="Golser W."/>
            <person name="Kim H."/>
            <person name="Lee S."/>
            <person name="Lin J."/>
            <person name="Dujmic Z."/>
            <person name="Kim W."/>
            <person name="Talag J."/>
            <person name="Zuccolo A."/>
            <person name="Fan C."/>
            <person name="Sebastian A."/>
            <person name="Kramer M."/>
            <person name="Spiegel L."/>
            <person name="Nascimento L."/>
            <person name="Zutavern T."/>
            <person name="Miller B."/>
            <person name="Ambroise C."/>
            <person name="Muller S."/>
            <person name="Spooner W."/>
            <person name="Narechania A."/>
            <person name="Ren L."/>
            <person name="Wei S."/>
            <person name="Kumari S."/>
            <person name="Faga B."/>
            <person name="Levy M.J."/>
            <person name="McMahan L."/>
            <person name="Van Buren P."/>
            <person name="Vaughn M.W."/>
            <person name="Ying K."/>
            <person name="Yeh C.-T."/>
            <person name="Emrich S.J."/>
            <person name="Jia Y."/>
            <person name="Kalyanaraman A."/>
            <person name="Hsia A.-P."/>
            <person name="Barbazuk W.B."/>
            <person name="Baucom R.S."/>
            <person name="Brutnell T.P."/>
            <person name="Carpita N.C."/>
            <person name="Chaparro C."/>
            <person name="Chia J.-M."/>
            <person name="Deragon J.-M."/>
            <person name="Estill J.C."/>
            <person name="Fu Y."/>
            <person name="Jeddeloh J.A."/>
            <person name="Han Y."/>
            <person name="Lee H."/>
            <person name="Li P."/>
            <person name="Lisch D.R."/>
            <person name="Liu S."/>
            <person name="Liu Z."/>
            <person name="Nagel D.H."/>
            <person name="McCann M.C."/>
            <person name="SanMiguel P."/>
            <person name="Myers A.M."/>
            <person name="Nettleton D."/>
            <person name="Nguyen J."/>
            <person name="Penning B.W."/>
            <person name="Ponnala L."/>
            <person name="Schneider K.L."/>
            <person name="Schwartz D.C."/>
            <person name="Sharma A."/>
            <person name="Soderlund C."/>
            <person name="Springer N.M."/>
            <person name="Sun Q."/>
            <person name="Wang H."/>
            <person name="Waterman M."/>
            <person name="Westerman R."/>
            <person name="Wolfgruber T.K."/>
            <person name="Yang L."/>
            <person name="Yu Y."/>
            <person name="Zhang L."/>
            <person name="Zhou S."/>
            <person name="Zhu Q."/>
            <person name="Bennetzen J.L."/>
            <person name="Dawe R.K."/>
            <person name="Jiang J."/>
            <person name="Jiang N."/>
            <person name="Presting G.G."/>
            <person name="Wessler S.R."/>
            <person name="Aluru S."/>
            <person name="Martienssen R.A."/>
            <person name="Clifton S.W."/>
            <person name="McCombie W.R."/>
            <person name="Wing R.A."/>
            <person name="Wilson R.K."/>
        </authorList>
    </citation>
    <scope>NUCLEOTIDE SEQUENCE [LARGE SCALE GENOMIC DNA]</scope>
    <source>
        <strain evidence="5">cv. B73</strain>
    </source>
</reference>
<dbReference type="InterPro" id="IPR016024">
    <property type="entry name" value="ARM-type_fold"/>
</dbReference>
<dbReference type="ExpressionAtlas" id="B4FEM8">
    <property type="expression patterns" value="baseline and differential"/>
</dbReference>
<evidence type="ECO:0000313" key="2">
    <source>
        <dbReference type="EMBL" id="ACF80571.1"/>
    </source>
</evidence>
<feature type="compositionally biased region" description="Low complexity" evidence="1">
    <location>
        <begin position="23"/>
        <end position="37"/>
    </location>
</feature>
<name>B4FEM8_MAIZE</name>
<dbReference type="SUPFAM" id="SSF48371">
    <property type="entry name" value="ARM repeat"/>
    <property type="match status" value="1"/>
</dbReference>
<reference evidence="4" key="4">
    <citation type="submission" date="2019-07" db="EMBL/GenBank/DDBJ databases">
        <authorList>
            <person name="Seetharam A."/>
            <person name="Woodhouse M."/>
            <person name="Cannon E."/>
        </authorList>
    </citation>
    <scope>NUCLEOTIDE SEQUENCE [LARGE SCALE GENOMIC DNA]</scope>
    <source>
        <strain evidence="4">cv. B73</strain>
    </source>
</reference>
<keyword evidence="5" id="KW-1185">Reference proteome</keyword>
<dbReference type="Gramene" id="Zm00001eb363590_T001">
    <property type="protein sequence ID" value="Zm00001eb363590_P001"/>
    <property type="gene ID" value="Zm00001eb363590"/>
</dbReference>
<dbReference type="Proteomes" id="UP000007305">
    <property type="component" value="Chromosome 8"/>
</dbReference>
<evidence type="ECO:0000313" key="4">
    <source>
        <dbReference type="EnsemblPlants" id="Zm00001eb363590_P001"/>
    </source>
</evidence>
<dbReference type="OrthoDB" id="63891at2759"/>
<dbReference type="PANTHER" id="PTHR21567:SF65">
    <property type="entry name" value="ARM REPEAT SUPERFAMILY PROTEIN"/>
    <property type="match status" value="1"/>
</dbReference>
<dbReference type="PaxDb" id="4577-GRMZM2G002147_P02"/>
<sequence>MALRALDNTKPAAVEERPKKVAKVGVPAAAAKAAASPGSGGKKKKGNDENSAPRATAAAAEQAVEYISSEELEAAASPKAKAAGLVADLDSKDWVRTCEALNDARRLAIHHPALLNPILEKVVLAVVKTMKSPRSAVLKTSIMACADIFSSFGNLLASVSDDAFDKLLLQLLLKASQDKRFVCEEAEKATRAMAASMPPLPLLKKLKAYVHHANLRVRAKAAVAISHCAARMVRHATPRHAQEGRNSCSSVCPFQRLRFSFVAGAQDIGAMKEFGMSALLQLAVELLNDRLPEAREAARGVVASTHAAFVKEAAASGQEDDAAASWESLCALSLPPISAQAVAKIAAAAAASSQ</sequence>
<evidence type="ECO:0000313" key="3">
    <source>
        <dbReference type="EMBL" id="AQK98341.1"/>
    </source>
</evidence>
<dbReference type="GO" id="GO:0000226">
    <property type="term" value="P:microtubule cytoskeleton organization"/>
    <property type="evidence" value="ECO:0000318"/>
    <property type="project" value="GO_Central"/>
</dbReference>
<evidence type="ECO:0000256" key="1">
    <source>
        <dbReference type="SAM" id="MobiDB-lite"/>
    </source>
</evidence>
<dbReference type="IntAct" id="B4FEM8">
    <property type="interactions" value="2"/>
</dbReference>
<protein>
    <submittedName>
        <fullName evidence="3">ARM repeat superfamily protein</fullName>
    </submittedName>
</protein>
<dbReference type="GO" id="GO:0008017">
    <property type="term" value="F:microtubule binding"/>
    <property type="evidence" value="ECO:0000318"/>
    <property type="project" value="GO_Central"/>
</dbReference>
<dbReference type="EnsemblPlants" id="Zm00001eb363590_T001">
    <property type="protein sequence ID" value="Zm00001eb363590_P001"/>
    <property type="gene ID" value="Zm00001eb363590"/>
</dbReference>
<reference evidence="2" key="1">
    <citation type="journal article" date="2009" name="PLoS Genet.">
        <title>Sequencing, mapping, and analysis of 27,455 maize full-length cDNAs.</title>
        <authorList>
            <person name="Soderlund C."/>
            <person name="Descour A."/>
            <person name="Kudrna D."/>
            <person name="Bomhoff M."/>
            <person name="Boyd L."/>
            <person name="Currie J."/>
            <person name="Angelova A."/>
            <person name="Collura K."/>
            <person name="Wissotski M."/>
            <person name="Ashley E."/>
            <person name="Morrow D."/>
            <person name="Fernandes J."/>
            <person name="Walbot V."/>
            <person name="Yu Y."/>
        </authorList>
    </citation>
    <scope>NUCLEOTIDE SEQUENCE</scope>
    <source>
        <strain evidence="2">B73</strain>
    </source>
</reference>
<dbReference type="RefSeq" id="NP_001131940.1">
    <property type="nucleotide sequence ID" value="NM_001138468.1"/>
</dbReference>
<dbReference type="HOGENOM" id="CLU_049677_1_0_1"/>
<evidence type="ECO:0007829" key="6">
    <source>
        <dbReference type="PeptideAtlas" id="B4FEM8"/>
    </source>
</evidence>
<dbReference type="GeneID" id="100193332"/>
<dbReference type="KEGG" id="zma:100193332"/>
<dbReference type="OMA" id="KTSIMTC"/>
<evidence type="ECO:0000313" key="5">
    <source>
        <dbReference type="Proteomes" id="UP000007305"/>
    </source>
</evidence>
<dbReference type="EMBL" id="BT035566">
    <property type="protein sequence ID" value="ACF80571.1"/>
    <property type="molecule type" value="mRNA"/>
</dbReference>
<reference evidence="3" key="3">
    <citation type="submission" date="2015-12" db="EMBL/GenBank/DDBJ databases">
        <title>Update maize B73 reference genome by single molecule sequencing technologies.</title>
        <authorList>
            <consortium name="Maize Genome Sequencing Project"/>
            <person name="Ware D."/>
        </authorList>
    </citation>
    <scope>NUCLEOTIDE SEQUENCE</scope>
    <source>
        <tissue evidence="3">Seedling</tissue>
    </source>
</reference>
<accession>B4FEM8</accession>
<keyword evidence="6" id="KW-1267">Proteomics identification</keyword>
<feature type="region of interest" description="Disordered" evidence="1">
    <location>
        <begin position="1"/>
        <end position="56"/>
    </location>
</feature>
<dbReference type="eggNOG" id="KOG2933">
    <property type="taxonomic scope" value="Eukaryota"/>
</dbReference>
<gene>
    <name evidence="4" type="primary">LOC100193332</name>
    <name evidence="3" type="ORF">ZEAMMB73_Zm00001d011928</name>
</gene>
<dbReference type="GO" id="GO:0005881">
    <property type="term" value="C:cytoplasmic microtubule"/>
    <property type="evidence" value="ECO:0000318"/>
    <property type="project" value="GO_Central"/>
</dbReference>
<dbReference type="PANTHER" id="PTHR21567">
    <property type="entry name" value="CLASP"/>
    <property type="match status" value="1"/>
</dbReference>
<dbReference type="EMBL" id="CM000784">
    <property type="protein sequence ID" value="AQK98341.1"/>
    <property type="molecule type" value="Genomic_DNA"/>
</dbReference>
<dbReference type="InterPro" id="IPR011989">
    <property type="entry name" value="ARM-like"/>
</dbReference>
<organism evidence="2">
    <name type="scientific">Zea mays</name>
    <name type="common">Maize</name>
    <dbReference type="NCBI Taxonomy" id="4577"/>
    <lineage>
        <taxon>Eukaryota</taxon>
        <taxon>Viridiplantae</taxon>
        <taxon>Streptophyta</taxon>
        <taxon>Embryophyta</taxon>
        <taxon>Tracheophyta</taxon>
        <taxon>Spermatophyta</taxon>
        <taxon>Magnoliopsida</taxon>
        <taxon>Liliopsida</taxon>
        <taxon>Poales</taxon>
        <taxon>Poaceae</taxon>
        <taxon>PACMAD clade</taxon>
        <taxon>Panicoideae</taxon>
        <taxon>Andropogonodae</taxon>
        <taxon>Andropogoneae</taxon>
        <taxon>Tripsacinae</taxon>
        <taxon>Zea</taxon>
    </lineage>
</organism>